<keyword evidence="1" id="KW-0677">Repeat</keyword>
<dbReference type="AlphaFoldDB" id="A0A6M0S2M9"/>
<dbReference type="InterPro" id="IPR001646">
    <property type="entry name" value="5peptide_repeat"/>
</dbReference>
<sequence>MSKATALLKNYSRGQRAFSGLSLANENLSQVDLKGSDLSYSDLSNVDLSQANLRGVDLSYATLSKVNLHNADLRGAMLIGTDLREARLDKANLKDADYIAGTTQFPSNFDPTGAQMSSVES</sequence>
<dbReference type="Gene3D" id="2.160.20.80">
    <property type="entry name" value="E3 ubiquitin-protein ligase SopA"/>
    <property type="match status" value="1"/>
</dbReference>
<accession>A0A6M0S2M9</accession>
<dbReference type="Pfam" id="PF00805">
    <property type="entry name" value="Pentapeptide"/>
    <property type="match status" value="2"/>
</dbReference>
<reference evidence="2 3" key="1">
    <citation type="journal article" date="2020" name="Microb. Ecol.">
        <title>Ecogenomics of the Marine Benthic Filamentous Cyanobacterium Adonisia.</title>
        <authorList>
            <person name="Walter J.M."/>
            <person name="Coutinho F.H."/>
            <person name="Leomil L."/>
            <person name="Hargreaves P.I."/>
            <person name="Campeao M.E."/>
            <person name="Vieira V.V."/>
            <person name="Silva B.S."/>
            <person name="Fistarol G.O."/>
            <person name="Salomon P.S."/>
            <person name="Sawabe T."/>
            <person name="Mino S."/>
            <person name="Hosokawa M."/>
            <person name="Miyashita H."/>
            <person name="Maruyama F."/>
            <person name="van Verk M.C."/>
            <person name="Dutilh B.E."/>
            <person name="Thompson C.C."/>
            <person name="Thompson F.L."/>
        </authorList>
    </citation>
    <scope>NUCLEOTIDE SEQUENCE [LARGE SCALE GENOMIC DNA]</scope>
    <source>
        <strain evidence="2 3">CCMR0082</strain>
    </source>
</reference>
<proteinExistence type="predicted"/>
<evidence type="ECO:0000313" key="3">
    <source>
        <dbReference type="Proteomes" id="UP000473574"/>
    </source>
</evidence>
<dbReference type="EMBL" id="QZCE01000001">
    <property type="protein sequence ID" value="NEZ62708.1"/>
    <property type="molecule type" value="Genomic_DNA"/>
</dbReference>
<protein>
    <submittedName>
        <fullName evidence="2">Pentapeptide repeat-containing protein</fullName>
    </submittedName>
</protein>
<comment type="caution">
    <text evidence="2">The sequence shown here is derived from an EMBL/GenBank/DDBJ whole genome shotgun (WGS) entry which is preliminary data.</text>
</comment>
<dbReference type="PANTHER" id="PTHR47485:SF1">
    <property type="entry name" value="THYLAKOID LUMENAL 17.4 KDA PROTEIN, CHLOROPLASTIC"/>
    <property type="match status" value="1"/>
</dbReference>
<evidence type="ECO:0000256" key="1">
    <source>
        <dbReference type="ARBA" id="ARBA00022737"/>
    </source>
</evidence>
<organism evidence="2 3">
    <name type="scientific">Adonisia turfae CCMR0082</name>
    <dbReference type="NCBI Taxonomy" id="2304604"/>
    <lineage>
        <taxon>Bacteria</taxon>
        <taxon>Bacillati</taxon>
        <taxon>Cyanobacteriota</taxon>
        <taxon>Adonisia</taxon>
        <taxon>Adonisia turfae</taxon>
    </lineage>
</organism>
<dbReference type="SUPFAM" id="SSF141571">
    <property type="entry name" value="Pentapeptide repeat-like"/>
    <property type="match status" value="1"/>
</dbReference>
<dbReference type="PANTHER" id="PTHR47485">
    <property type="entry name" value="THYLAKOID LUMENAL 17.4 KDA PROTEIN, CHLOROPLASTIC"/>
    <property type="match status" value="1"/>
</dbReference>
<evidence type="ECO:0000313" key="2">
    <source>
        <dbReference type="EMBL" id="NEZ62708.1"/>
    </source>
</evidence>
<dbReference type="RefSeq" id="WP_006517178.1">
    <property type="nucleotide sequence ID" value="NZ_QZCE01000001.1"/>
</dbReference>
<gene>
    <name evidence="2" type="ORF">D0962_07930</name>
</gene>
<dbReference type="Proteomes" id="UP000473574">
    <property type="component" value="Unassembled WGS sequence"/>
</dbReference>
<name>A0A6M0S2M9_9CYAN</name>